<dbReference type="STRING" id="56216.A0A1A6HGB8"/>
<gene>
    <name evidence="4" type="ORF">A6R68_16261</name>
</gene>
<evidence type="ECO:0000256" key="1">
    <source>
        <dbReference type="ARBA" id="ARBA00023157"/>
    </source>
</evidence>
<dbReference type="EMBL" id="LZPO01031192">
    <property type="protein sequence ID" value="OBS77284.1"/>
    <property type="molecule type" value="Genomic_DNA"/>
</dbReference>
<dbReference type="PANTHER" id="PTHR11675">
    <property type="entry name" value="N-ACETYLGALACTOSAMINYLTRANSFERASE"/>
    <property type="match status" value="1"/>
</dbReference>
<organism evidence="4 5">
    <name type="scientific">Neotoma lepida</name>
    <name type="common">Desert woodrat</name>
    <dbReference type="NCBI Taxonomy" id="56216"/>
    <lineage>
        <taxon>Eukaryota</taxon>
        <taxon>Metazoa</taxon>
        <taxon>Chordata</taxon>
        <taxon>Craniata</taxon>
        <taxon>Vertebrata</taxon>
        <taxon>Euteleostomi</taxon>
        <taxon>Mammalia</taxon>
        <taxon>Eutheria</taxon>
        <taxon>Euarchontoglires</taxon>
        <taxon>Glires</taxon>
        <taxon>Rodentia</taxon>
        <taxon>Myomorpha</taxon>
        <taxon>Muroidea</taxon>
        <taxon>Cricetidae</taxon>
        <taxon>Neotominae</taxon>
        <taxon>Neotoma</taxon>
    </lineage>
</organism>
<dbReference type="AlphaFoldDB" id="A0A1A6HGB8"/>
<comment type="caution">
    <text evidence="4">The sequence shown here is derived from an EMBL/GenBank/DDBJ whole genome shotgun (WGS) entry which is preliminary data.</text>
</comment>
<dbReference type="InterPro" id="IPR029044">
    <property type="entry name" value="Nucleotide-diphossugar_trans"/>
</dbReference>
<dbReference type="Gene3D" id="3.90.550.10">
    <property type="entry name" value="Spore Coat Polysaccharide Biosynthesis Protein SpsA, Chain A"/>
    <property type="match status" value="1"/>
</dbReference>
<dbReference type="GO" id="GO:0005794">
    <property type="term" value="C:Golgi apparatus"/>
    <property type="evidence" value="ECO:0007669"/>
    <property type="project" value="TreeGrafter"/>
</dbReference>
<dbReference type="OrthoDB" id="9924649at2759"/>
<accession>A0A1A6HGB8</accession>
<evidence type="ECO:0000256" key="2">
    <source>
        <dbReference type="SAM" id="MobiDB-lite"/>
    </source>
</evidence>
<keyword evidence="1" id="KW-1015">Disulfide bond</keyword>
<keyword evidence="5" id="KW-1185">Reference proteome</keyword>
<feature type="domain" description="Glycosyltransferase 2-like" evidence="3">
    <location>
        <begin position="30"/>
        <end position="127"/>
    </location>
</feature>
<reference evidence="4 5" key="1">
    <citation type="submission" date="2016-06" db="EMBL/GenBank/DDBJ databases">
        <title>The Draft Genome Sequence and Annotation of the Desert Woodrat Neotoma lepida.</title>
        <authorList>
            <person name="Campbell M."/>
            <person name="Oakeson K.F."/>
            <person name="Yandell M."/>
            <person name="Halpert J.R."/>
            <person name="Dearing D."/>
        </authorList>
    </citation>
    <scope>NUCLEOTIDE SEQUENCE [LARGE SCALE GENOMIC DNA]</scope>
    <source>
        <strain evidence="4">417</strain>
        <tissue evidence="4">Liver</tissue>
    </source>
</reference>
<dbReference type="GO" id="GO:0006493">
    <property type="term" value="P:protein O-linked glycosylation"/>
    <property type="evidence" value="ECO:0007669"/>
    <property type="project" value="TreeGrafter"/>
</dbReference>
<dbReference type="InterPro" id="IPR001173">
    <property type="entry name" value="Glyco_trans_2-like"/>
</dbReference>
<evidence type="ECO:0000259" key="3">
    <source>
        <dbReference type="Pfam" id="PF00535"/>
    </source>
</evidence>
<dbReference type="Proteomes" id="UP000092124">
    <property type="component" value="Unassembled WGS sequence"/>
</dbReference>
<dbReference type="Pfam" id="PF00535">
    <property type="entry name" value="Glycos_transf_2"/>
    <property type="match status" value="1"/>
</dbReference>
<dbReference type="GO" id="GO:0004653">
    <property type="term" value="F:polypeptide N-acetylgalactosaminyltransferase activity"/>
    <property type="evidence" value="ECO:0007669"/>
    <property type="project" value="TreeGrafter"/>
</dbReference>
<protein>
    <recommendedName>
        <fullName evidence="3">Glycosyltransferase 2-like domain-containing protein</fullName>
    </recommendedName>
</protein>
<dbReference type="SUPFAM" id="SSF53448">
    <property type="entry name" value="Nucleotide-diphospho-sugar transferases"/>
    <property type="match status" value="1"/>
</dbReference>
<feature type="region of interest" description="Disordered" evidence="2">
    <location>
        <begin position="1"/>
        <end position="21"/>
    </location>
</feature>
<dbReference type="PANTHER" id="PTHR11675:SF38">
    <property type="entry name" value="POLYPEPTIDE N-ACETYLGALACTOSAMINYLTRANSFERASE 17"/>
    <property type="match status" value="1"/>
</dbReference>
<proteinExistence type="predicted"/>
<evidence type="ECO:0000313" key="5">
    <source>
        <dbReference type="Proteomes" id="UP000092124"/>
    </source>
</evidence>
<sequence>MNSTQSLAEWSPSKPMSMRPRASRIDFGKELKAPLEEYVHKRYPGLVKVVRNQKREGLIRARIEGWKAATGQVTGFFDAHVEFTAGWAEPVLSRIQENRKRVILPSIDNIKQDNFEVQRYENSAHGYSWELWCMYISPPKDCETPGPRVNLRHGEELGETGKGWCSGVQAAP</sequence>
<name>A0A1A6HGB8_NEOLE</name>
<evidence type="ECO:0000313" key="4">
    <source>
        <dbReference type="EMBL" id="OBS77284.1"/>
    </source>
</evidence>